<organism evidence="10 11">
    <name type="scientific">Fusarium oligoseptatum</name>
    <dbReference type="NCBI Taxonomy" id="2604345"/>
    <lineage>
        <taxon>Eukaryota</taxon>
        <taxon>Fungi</taxon>
        <taxon>Dikarya</taxon>
        <taxon>Ascomycota</taxon>
        <taxon>Pezizomycotina</taxon>
        <taxon>Sordariomycetes</taxon>
        <taxon>Hypocreomycetidae</taxon>
        <taxon>Hypocreales</taxon>
        <taxon>Nectriaceae</taxon>
        <taxon>Fusarium</taxon>
        <taxon>Fusarium solani species complex</taxon>
    </lineage>
</organism>
<evidence type="ECO:0000256" key="2">
    <source>
        <dbReference type="ARBA" id="ARBA00022448"/>
    </source>
</evidence>
<gene>
    <name evidence="10" type="ORF">CEP52_008025</name>
</gene>
<feature type="region of interest" description="Disordered" evidence="8">
    <location>
        <begin position="1"/>
        <end position="59"/>
    </location>
</feature>
<dbReference type="AlphaFoldDB" id="A0A428TJX6"/>
<dbReference type="Proteomes" id="UP000287144">
    <property type="component" value="Unassembled WGS sequence"/>
</dbReference>
<evidence type="ECO:0000256" key="3">
    <source>
        <dbReference type="ARBA" id="ARBA00022475"/>
    </source>
</evidence>
<evidence type="ECO:0000256" key="8">
    <source>
        <dbReference type="SAM" id="MobiDB-lite"/>
    </source>
</evidence>
<comment type="caution">
    <text evidence="10">The sequence shown here is derived from an EMBL/GenBank/DDBJ whole genome shotgun (WGS) entry which is preliminary data.</text>
</comment>
<evidence type="ECO:0000256" key="1">
    <source>
        <dbReference type="ARBA" id="ARBA00004651"/>
    </source>
</evidence>
<keyword evidence="5 9" id="KW-1133">Transmembrane helix</keyword>
<dbReference type="EMBL" id="NKCK01000076">
    <property type="protein sequence ID" value="RSM02336.1"/>
    <property type="molecule type" value="Genomic_DNA"/>
</dbReference>
<keyword evidence="4 9" id="KW-0812">Transmembrane</keyword>
<keyword evidence="11" id="KW-1185">Reference proteome</keyword>
<dbReference type="Pfam" id="PF25539">
    <property type="entry name" value="Bestrophin_2"/>
    <property type="match status" value="1"/>
</dbReference>
<dbReference type="PANTHER" id="PTHR33281:SF19">
    <property type="entry name" value="VOLTAGE-DEPENDENT ANION CHANNEL-FORMING PROTEIN YNEE"/>
    <property type="match status" value="1"/>
</dbReference>
<feature type="transmembrane region" description="Helical" evidence="9">
    <location>
        <begin position="91"/>
        <end position="114"/>
    </location>
</feature>
<feature type="transmembrane region" description="Helical" evidence="9">
    <location>
        <begin position="355"/>
        <end position="374"/>
    </location>
</feature>
<keyword evidence="7 9" id="KW-0472">Membrane</keyword>
<name>A0A428TJX6_9HYPO</name>
<feature type="region of interest" description="Disordered" evidence="8">
    <location>
        <begin position="452"/>
        <end position="473"/>
    </location>
</feature>
<evidence type="ECO:0000256" key="6">
    <source>
        <dbReference type="ARBA" id="ARBA00023065"/>
    </source>
</evidence>
<feature type="compositionally biased region" description="Low complexity" evidence="8">
    <location>
        <begin position="1"/>
        <end position="10"/>
    </location>
</feature>
<feature type="transmembrane region" description="Helical" evidence="9">
    <location>
        <begin position="328"/>
        <end position="349"/>
    </location>
</feature>
<sequence length="473" mass="52792">MPSSVAAAAATVQVTEEKTQAAPNVKPLHSPGLNVPSNSQSPPSPSAHTHPHIFHRTPEPDDSYFTGPRNLQSHSKWPLVMQLHGSIIPKLMVPLILIAAWSTLITVISMRVHAINVNSVLLTILGFVVGLCLSFRGSTAYERYAEGRRYWGNLTLASQTLGRIFWIHTIEPPEQDSRELLLKKIGAMNLVVAFAMALKHTLRFEPCDTQPDIQPYIASLDTFIVANRNDTDLEARVSRTKSMYHLAGEYLGIPFATSNPRKAVKKAERHQGNLPLEILNHLAVTLDSMVRNKQLPVLMQQTIAYNHLTMLNDAMTGCERVLNTPLPIAYNIAISQITFIYVILLPFQLTGKLEWIAIPASIAAAYIILGLLFIGQEIENPFGHDVNDLPLETYCDQIAADMDLIASFDTRQSDSFLMSRDSLPLHPVSGSSPEVWRERSVDKLRQVIKEKPRTMFEWRQGRGRKGEEGTKQA</sequence>
<evidence type="ECO:0000256" key="4">
    <source>
        <dbReference type="ARBA" id="ARBA00022692"/>
    </source>
</evidence>
<dbReference type="InterPro" id="IPR044669">
    <property type="entry name" value="YneE/VCCN1/2-like"/>
</dbReference>
<comment type="subcellular location">
    <subcellularLocation>
        <location evidence="1">Cell membrane</location>
        <topology evidence="1">Multi-pass membrane protein</topology>
    </subcellularLocation>
</comment>
<proteinExistence type="predicted"/>
<dbReference type="STRING" id="1325735.A0A428TJX6"/>
<reference evidence="10 11" key="1">
    <citation type="submission" date="2017-06" db="EMBL/GenBank/DDBJ databases">
        <title>Comparative genomic analysis of Ambrosia Fusariam Clade fungi.</title>
        <authorList>
            <person name="Stajich J.E."/>
            <person name="Carrillo J."/>
            <person name="Kijimoto T."/>
            <person name="Eskalen A."/>
            <person name="O'Donnell K."/>
            <person name="Kasson M."/>
        </authorList>
    </citation>
    <scope>NUCLEOTIDE SEQUENCE [LARGE SCALE GENOMIC DNA]</scope>
    <source>
        <strain evidence="10 11">NRRL62579</strain>
    </source>
</reference>
<keyword evidence="6" id="KW-0406">Ion transport</keyword>
<evidence type="ECO:0000313" key="11">
    <source>
        <dbReference type="Proteomes" id="UP000287144"/>
    </source>
</evidence>
<keyword evidence="2" id="KW-0813">Transport</keyword>
<evidence type="ECO:0000313" key="10">
    <source>
        <dbReference type="EMBL" id="RSM02336.1"/>
    </source>
</evidence>
<dbReference type="GO" id="GO:0005886">
    <property type="term" value="C:plasma membrane"/>
    <property type="evidence" value="ECO:0007669"/>
    <property type="project" value="UniProtKB-SubCell"/>
</dbReference>
<protein>
    <submittedName>
        <fullName evidence="10">Uncharacterized protein</fullName>
    </submittedName>
</protein>
<accession>A0A428TJX6</accession>
<dbReference type="GO" id="GO:0005254">
    <property type="term" value="F:chloride channel activity"/>
    <property type="evidence" value="ECO:0007669"/>
    <property type="project" value="InterPro"/>
</dbReference>
<dbReference type="PANTHER" id="PTHR33281">
    <property type="entry name" value="UPF0187 PROTEIN YNEE"/>
    <property type="match status" value="1"/>
</dbReference>
<evidence type="ECO:0000256" key="5">
    <source>
        <dbReference type="ARBA" id="ARBA00022989"/>
    </source>
</evidence>
<feature type="transmembrane region" description="Helical" evidence="9">
    <location>
        <begin position="120"/>
        <end position="138"/>
    </location>
</feature>
<evidence type="ECO:0000256" key="9">
    <source>
        <dbReference type="SAM" id="Phobius"/>
    </source>
</evidence>
<evidence type="ECO:0000256" key="7">
    <source>
        <dbReference type="ARBA" id="ARBA00023136"/>
    </source>
</evidence>
<keyword evidence="3" id="KW-1003">Cell membrane</keyword>